<protein>
    <recommendedName>
        <fullName evidence="2">C-type lectin domain-containing protein</fullName>
    </recommendedName>
</protein>
<name>A0A7R9FR36_9CRUS</name>
<accession>A0A7R9FR36</accession>
<dbReference type="SUPFAM" id="SSF56436">
    <property type="entry name" value="C-type lectin-like"/>
    <property type="match status" value="2"/>
</dbReference>
<dbReference type="SMART" id="SM00034">
    <property type="entry name" value="CLECT"/>
    <property type="match status" value="2"/>
</dbReference>
<evidence type="ECO:0000313" key="3">
    <source>
        <dbReference type="EMBL" id="CAD7251960.1"/>
    </source>
</evidence>
<dbReference type="Proteomes" id="UP000677054">
    <property type="component" value="Unassembled WGS sequence"/>
</dbReference>
<sequence>MGRLLLLVVTAQVLHLVRAGCPSGWLKNGGDCYYFQGTKTTYTQAPFYCDSLGGAFFAVPRSSSENDFIGSNVKYPSTWLAAVRPISNPRQEYGQYANYDSTTGNVGDDYTYMYPSQWKNGNCDGKRSYICESKARVGLTCTPSSYSPSLLGDTTKCFKIYYESTATFNQANDRCKSDGGQLVVFNNEVYRQDIDKAFKDLSVTSPENFTNNQFWIGYRRGDDDNSNSASFSWLDGTTRAVENWYPGYPTDSTNKNKVNCAYIFPSRWSTVSAFDAVVGKQERGYVCRKSVGAAQYAGSASLIGAARDFFLSFLQTLQS</sequence>
<dbReference type="InterPro" id="IPR016186">
    <property type="entry name" value="C-type_lectin-like/link_sf"/>
</dbReference>
<dbReference type="OrthoDB" id="7357196at2759"/>
<dbReference type="InterPro" id="IPR050111">
    <property type="entry name" value="C-type_lectin/snaclec_domain"/>
</dbReference>
<dbReference type="PANTHER" id="PTHR22803">
    <property type="entry name" value="MANNOSE, PHOSPHOLIPASE, LECTIN RECEPTOR RELATED"/>
    <property type="match status" value="1"/>
</dbReference>
<dbReference type="Pfam" id="PF00059">
    <property type="entry name" value="Lectin_C"/>
    <property type="match status" value="2"/>
</dbReference>
<evidence type="ECO:0000256" key="1">
    <source>
        <dbReference type="SAM" id="SignalP"/>
    </source>
</evidence>
<keyword evidence="4" id="KW-1185">Reference proteome</keyword>
<proteinExistence type="predicted"/>
<dbReference type="PROSITE" id="PS50041">
    <property type="entry name" value="C_TYPE_LECTIN_2"/>
    <property type="match status" value="2"/>
</dbReference>
<reference evidence="3" key="1">
    <citation type="submission" date="2020-11" db="EMBL/GenBank/DDBJ databases">
        <authorList>
            <person name="Tran Van P."/>
        </authorList>
    </citation>
    <scope>NUCLEOTIDE SEQUENCE</scope>
</reference>
<dbReference type="InterPro" id="IPR001304">
    <property type="entry name" value="C-type_lectin-like"/>
</dbReference>
<gene>
    <name evidence="3" type="ORF">DSTB1V02_LOCUS11721</name>
</gene>
<dbReference type="InterPro" id="IPR016187">
    <property type="entry name" value="CTDL_fold"/>
</dbReference>
<evidence type="ECO:0000259" key="2">
    <source>
        <dbReference type="PROSITE" id="PS50041"/>
    </source>
</evidence>
<feature type="chain" id="PRO_5036403186" description="C-type lectin domain-containing protein" evidence="1">
    <location>
        <begin position="20"/>
        <end position="319"/>
    </location>
</feature>
<keyword evidence="1" id="KW-0732">Signal</keyword>
<feature type="domain" description="C-type lectin" evidence="2">
    <location>
        <begin position="28"/>
        <end position="132"/>
    </location>
</feature>
<feature type="domain" description="C-type lectin" evidence="2">
    <location>
        <begin position="153"/>
        <end position="269"/>
    </location>
</feature>
<evidence type="ECO:0000313" key="4">
    <source>
        <dbReference type="Proteomes" id="UP000677054"/>
    </source>
</evidence>
<dbReference type="Gene3D" id="3.10.100.10">
    <property type="entry name" value="Mannose-Binding Protein A, subunit A"/>
    <property type="match status" value="2"/>
</dbReference>
<dbReference type="EMBL" id="LR903493">
    <property type="protein sequence ID" value="CAD7251960.1"/>
    <property type="molecule type" value="Genomic_DNA"/>
</dbReference>
<dbReference type="AlphaFoldDB" id="A0A7R9FR36"/>
<feature type="signal peptide" evidence="1">
    <location>
        <begin position="1"/>
        <end position="19"/>
    </location>
</feature>
<dbReference type="CDD" id="cd00037">
    <property type="entry name" value="CLECT"/>
    <property type="match status" value="2"/>
</dbReference>
<organism evidence="3">
    <name type="scientific">Darwinula stevensoni</name>
    <dbReference type="NCBI Taxonomy" id="69355"/>
    <lineage>
        <taxon>Eukaryota</taxon>
        <taxon>Metazoa</taxon>
        <taxon>Ecdysozoa</taxon>
        <taxon>Arthropoda</taxon>
        <taxon>Crustacea</taxon>
        <taxon>Oligostraca</taxon>
        <taxon>Ostracoda</taxon>
        <taxon>Podocopa</taxon>
        <taxon>Podocopida</taxon>
        <taxon>Darwinulocopina</taxon>
        <taxon>Darwinuloidea</taxon>
        <taxon>Darwinulidae</taxon>
        <taxon>Darwinula</taxon>
    </lineage>
</organism>
<dbReference type="EMBL" id="CAJPEV010003976">
    <property type="protein sequence ID" value="CAG0900922.1"/>
    <property type="molecule type" value="Genomic_DNA"/>
</dbReference>